<keyword evidence="4 10" id="KW-0067">ATP-binding</keyword>
<dbReference type="NCBIfam" id="TIGR01842">
    <property type="entry name" value="type_I_sec_PrtD"/>
    <property type="match status" value="1"/>
</dbReference>
<evidence type="ECO:0000256" key="4">
    <source>
        <dbReference type="ARBA" id="ARBA00022840"/>
    </source>
</evidence>
<keyword evidence="11" id="KW-1185">Reference proteome</keyword>
<comment type="caution">
    <text evidence="10">The sequence shown here is derived from an EMBL/GenBank/DDBJ whole genome shotgun (WGS) entry which is preliminary data.</text>
</comment>
<organism evidence="10 11">
    <name type="scientific">Actibacterium naphthalenivorans</name>
    <dbReference type="NCBI Taxonomy" id="1614693"/>
    <lineage>
        <taxon>Bacteria</taxon>
        <taxon>Pseudomonadati</taxon>
        <taxon>Pseudomonadota</taxon>
        <taxon>Alphaproteobacteria</taxon>
        <taxon>Rhodobacterales</taxon>
        <taxon>Roseobacteraceae</taxon>
        <taxon>Actibacterium</taxon>
    </lineage>
</organism>
<reference evidence="10" key="1">
    <citation type="submission" date="2020-08" db="EMBL/GenBank/DDBJ databases">
        <title>Genomic Encyclopedia of Type Strains, Phase IV (KMG-IV): sequencing the most valuable type-strain genomes for metagenomic binning, comparative biology and taxonomic classification.</title>
        <authorList>
            <person name="Goeker M."/>
        </authorList>
    </citation>
    <scope>NUCLEOTIDE SEQUENCE [LARGE SCALE GENOMIC DNA]</scope>
    <source>
        <strain evidence="10">DSM 105040</strain>
    </source>
</reference>
<dbReference type="GO" id="GO:0005524">
    <property type="term" value="F:ATP binding"/>
    <property type="evidence" value="ECO:0007669"/>
    <property type="project" value="UniProtKB-KW"/>
</dbReference>
<dbReference type="GO" id="GO:0030253">
    <property type="term" value="P:protein secretion by the type I secretion system"/>
    <property type="evidence" value="ECO:0007669"/>
    <property type="project" value="InterPro"/>
</dbReference>
<feature type="transmembrane region" description="Helical" evidence="7">
    <location>
        <begin position="21"/>
        <end position="43"/>
    </location>
</feature>
<feature type="domain" description="ABC transporter" evidence="8">
    <location>
        <begin position="336"/>
        <end position="572"/>
    </location>
</feature>
<dbReference type="InterPro" id="IPR036640">
    <property type="entry name" value="ABC1_TM_sf"/>
</dbReference>
<dbReference type="RefSeq" id="WP_054537751.1">
    <property type="nucleotide sequence ID" value="NZ_JACIEQ010000001.1"/>
</dbReference>
<sequence>MAERHSNPSNGLRELRAARRSGSGLFAAVLVFSTFVNLLMLTAPLYMLQVYDRVLSSRSEETLLALSILVAFLFLIMGLLDYARGRVMARAAARFQSLLDGRVFSAVLRQAALAKGTQSSGNGLRELEAVQRLMGSPALMAFFDVPWTPFFLLAIFMFQPWLGVLALGGGVTLVIIALLNQIRTRNPVLEAGTAAAQADHMAGQLRSEAETVRSLGMQGAAFSRWQQARLRAQQLQLSASDGAGGFSVLTKTLRMFLQSAMLGLGAFLVLQGQMTAGGMIAGSIMLGRALAPVELAISQWALLQTAVKGWRSLGELLSDVPQEAPRTALPRPKAKLDVQQLTVVPPGEHQASLRMVSFSLEPGTAVGVIGPSGSGKSTLARALTGVWRPAGGRIRLDGATLDQYDPDVLGSHIGYLPQRVTLFDGTIAENIAKLALQPDAEKVVAAAKKAAAHDMIVQLPDGYDTRVTTAGGRLSGGQIQRIGLARAMYGDPVLLVLDEPNSNLDNEGSQALNSAIRQMKAEGASILIMAHRPAAIQECDLLLVLDGGTRKAFGPRDEVLRGTVKNHSDIQRSTGTGGVS</sequence>
<dbReference type="Gene3D" id="1.20.1560.10">
    <property type="entry name" value="ABC transporter type 1, transmembrane domain"/>
    <property type="match status" value="1"/>
</dbReference>
<dbReference type="PROSITE" id="PS00211">
    <property type="entry name" value="ABC_TRANSPORTER_1"/>
    <property type="match status" value="1"/>
</dbReference>
<dbReference type="SUPFAM" id="SSF90123">
    <property type="entry name" value="ABC transporter transmembrane region"/>
    <property type="match status" value="1"/>
</dbReference>
<evidence type="ECO:0000256" key="5">
    <source>
        <dbReference type="ARBA" id="ARBA00022989"/>
    </source>
</evidence>
<dbReference type="Pfam" id="PF00664">
    <property type="entry name" value="ABC_membrane"/>
    <property type="match status" value="1"/>
</dbReference>
<dbReference type="InterPro" id="IPR003439">
    <property type="entry name" value="ABC_transporter-like_ATP-bd"/>
</dbReference>
<evidence type="ECO:0000256" key="1">
    <source>
        <dbReference type="ARBA" id="ARBA00004651"/>
    </source>
</evidence>
<keyword evidence="5 7" id="KW-1133">Transmembrane helix</keyword>
<gene>
    <name evidence="10" type="ORF">GGR17_001143</name>
</gene>
<dbReference type="Gene3D" id="3.40.50.300">
    <property type="entry name" value="P-loop containing nucleotide triphosphate hydrolases"/>
    <property type="match status" value="1"/>
</dbReference>
<proteinExistence type="predicted"/>
<evidence type="ECO:0000313" key="11">
    <source>
        <dbReference type="Proteomes" id="UP000585681"/>
    </source>
</evidence>
<evidence type="ECO:0000256" key="3">
    <source>
        <dbReference type="ARBA" id="ARBA00022741"/>
    </source>
</evidence>
<keyword evidence="3" id="KW-0547">Nucleotide-binding</keyword>
<dbReference type="GO" id="GO:0030256">
    <property type="term" value="C:type I protein secretion system complex"/>
    <property type="evidence" value="ECO:0007669"/>
    <property type="project" value="InterPro"/>
</dbReference>
<dbReference type="SMART" id="SM00382">
    <property type="entry name" value="AAA"/>
    <property type="match status" value="1"/>
</dbReference>
<evidence type="ECO:0000259" key="9">
    <source>
        <dbReference type="PROSITE" id="PS50929"/>
    </source>
</evidence>
<name>A0A840CBC5_9RHOB</name>
<dbReference type="InterPro" id="IPR010128">
    <property type="entry name" value="ATPase_T1SS_PrtD-like"/>
</dbReference>
<dbReference type="InterPro" id="IPR039421">
    <property type="entry name" value="Type_1_exporter"/>
</dbReference>
<feature type="transmembrane region" description="Helical" evidence="7">
    <location>
        <begin position="133"/>
        <end position="155"/>
    </location>
</feature>
<evidence type="ECO:0000313" key="10">
    <source>
        <dbReference type="EMBL" id="MBB4021352.1"/>
    </source>
</evidence>
<dbReference type="PANTHER" id="PTHR43394:SF1">
    <property type="entry name" value="ATP-BINDING CASSETTE SUB-FAMILY B MEMBER 10, MITOCHONDRIAL"/>
    <property type="match status" value="1"/>
</dbReference>
<dbReference type="CDD" id="cd03246">
    <property type="entry name" value="ABCC_Protease_Secretion"/>
    <property type="match status" value="1"/>
</dbReference>
<dbReference type="PROSITE" id="PS50929">
    <property type="entry name" value="ABC_TM1F"/>
    <property type="match status" value="1"/>
</dbReference>
<keyword evidence="6 7" id="KW-0472">Membrane</keyword>
<dbReference type="AlphaFoldDB" id="A0A840CBC5"/>
<feature type="transmembrane region" description="Helical" evidence="7">
    <location>
        <begin position="161"/>
        <end position="179"/>
    </location>
</feature>
<evidence type="ECO:0000256" key="6">
    <source>
        <dbReference type="ARBA" id="ARBA00023136"/>
    </source>
</evidence>
<evidence type="ECO:0000256" key="2">
    <source>
        <dbReference type="ARBA" id="ARBA00022692"/>
    </source>
</evidence>
<accession>A0A840CBC5</accession>
<dbReference type="EMBL" id="JACIEQ010000001">
    <property type="protein sequence ID" value="MBB4021352.1"/>
    <property type="molecule type" value="Genomic_DNA"/>
</dbReference>
<dbReference type="Proteomes" id="UP000585681">
    <property type="component" value="Unassembled WGS sequence"/>
</dbReference>
<dbReference type="PANTHER" id="PTHR43394">
    <property type="entry name" value="ATP-DEPENDENT PERMEASE MDL1, MITOCHONDRIAL"/>
    <property type="match status" value="1"/>
</dbReference>
<dbReference type="GO" id="GO:0016887">
    <property type="term" value="F:ATP hydrolysis activity"/>
    <property type="evidence" value="ECO:0007669"/>
    <property type="project" value="InterPro"/>
</dbReference>
<dbReference type="GO" id="GO:0015421">
    <property type="term" value="F:ABC-type oligopeptide transporter activity"/>
    <property type="evidence" value="ECO:0007669"/>
    <property type="project" value="TreeGrafter"/>
</dbReference>
<evidence type="ECO:0000256" key="7">
    <source>
        <dbReference type="SAM" id="Phobius"/>
    </source>
</evidence>
<dbReference type="SUPFAM" id="SSF52540">
    <property type="entry name" value="P-loop containing nucleoside triphosphate hydrolases"/>
    <property type="match status" value="1"/>
</dbReference>
<protein>
    <submittedName>
        <fullName evidence="10">ATP-binding cassette subfamily C protein</fullName>
    </submittedName>
</protein>
<dbReference type="InterPro" id="IPR027417">
    <property type="entry name" value="P-loop_NTPase"/>
</dbReference>
<keyword evidence="2 7" id="KW-0812">Transmembrane</keyword>
<evidence type="ECO:0000259" key="8">
    <source>
        <dbReference type="PROSITE" id="PS50893"/>
    </source>
</evidence>
<dbReference type="InterPro" id="IPR017871">
    <property type="entry name" value="ABC_transporter-like_CS"/>
</dbReference>
<comment type="subcellular location">
    <subcellularLocation>
        <location evidence="1">Cell membrane</location>
        <topology evidence="1">Multi-pass membrane protein</topology>
    </subcellularLocation>
</comment>
<feature type="transmembrane region" description="Helical" evidence="7">
    <location>
        <begin position="261"/>
        <end position="286"/>
    </location>
</feature>
<feature type="transmembrane region" description="Helical" evidence="7">
    <location>
        <begin position="63"/>
        <end position="80"/>
    </location>
</feature>
<dbReference type="GO" id="GO:0005886">
    <property type="term" value="C:plasma membrane"/>
    <property type="evidence" value="ECO:0007669"/>
    <property type="project" value="UniProtKB-SubCell"/>
</dbReference>
<dbReference type="InterPro" id="IPR011527">
    <property type="entry name" value="ABC1_TM_dom"/>
</dbReference>
<dbReference type="PROSITE" id="PS50893">
    <property type="entry name" value="ABC_TRANSPORTER_2"/>
    <property type="match status" value="1"/>
</dbReference>
<dbReference type="Pfam" id="PF00005">
    <property type="entry name" value="ABC_tran"/>
    <property type="match status" value="1"/>
</dbReference>
<dbReference type="InterPro" id="IPR003593">
    <property type="entry name" value="AAA+_ATPase"/>
</dbReference>
<feature type="domain" description="ABC transmembrane type-1" evidence="9">
    <location>
        <begin position="27"/>
        <end position="305"/>
    </location>
</feature>